<accession>A0A2T6BXW9</accession>
<gene>
    <name evidence="4" type="ORF">C8P63_108127</name>
</gene>
<evidence type="ECO:0000259" key="3">
    <source>
        <dbReference type="SMART" id="SM01007"/>
    </source>
</evidence>
<dbReference type="PANTHER" id="PTHR22789">
    <property type="entry name" value="FUCULOSE PHOSPHATE ALDOLASE"/>
    <property type="match status" value="1"/>
</dbReference>
<reference evidence="4 5" key="1">
    <citation type="submission" date="2018-04" db="EMBL/GenBank/DDBJ databases">
        <title>Genomic Encyclopedia of Archaeal and Bacterial Type Strains, Phase II (KMG-II): from individual species to whole genera.</title>
        <authorList>
            <person name="Goeker M."/>
        </authorList>
    </citation>
    <scope>NUCLEOTIDE SEQUENCE [LARGE SCALE GENOMIC DNA]</scope>
    <source>
        <strain evidence="4 5">DSM 45787</strain>
    </source>
</reference>
<evidence type="ECO:0000313" key="5">
    <source>
        <dbReference type="Proteomes" id="UP000244240"/>
    </source>
</evidence>
<dbReference type="GO" id="GO:0005829">
    <property type="term" value="C:cytosol"/>
    <property type="evidence" value="ECO:0007669"/>
    <property type="project" value="TreeGrafter"/>
</dbReference>
<proteinExistence type="predicted"/>
<name>A0A2T6BXW9_9BACL</name>
<dbReference type="PANTHER" id="PTHR22789:SF0">
    <property type="entry name" value="3-OXO-TETRONATE 4-PHOSPHATE DECARBOXYLASE-RELATED"/>
    <property type="match status" value="1"/>
</dbReference>
<dbReference type="RefSeq" id="WP_108022825.1">
    <property type="nucleotide sequence ID" value="NZ_QBKR01000008.1"/>
</dbReference>
<dbReference type="EMBL" id="QBKR01000008">
    <property type="protein sequence ID" value="PTX60817.1"/>
    <property type="molecule type" value="Genomic_DNA"/>
</dbReference>
<dbReference type="SUPFAM" id="SSF53639">
    <property type="entry name" value="AraD/HMP-PK domain-like"/>
    <property type="match status" value="1"/>
</dbReference>
<dbReference type="InterPro" id="IPR050197">
    <property type="entry name" value="Aldolase_class_II_sugar_metab"/>
</dbReference>
<dbReference type="Gene3D" id="3.40.225.10">
    <property type="entry name" value="Class II aldolase/adducin N-terminal domain"/>
    <property type="match status" value="1"/>
</dbReference>
<feature type="domain" description="Class II aldolase/adducin N-terminal" evidence="3">
    <location>
        <begin position="12"/>
        <end position="188"/>
    </location>
</feature>
<keyword evidence="1" id="KW-0479">Metal-binding</keyword>
<dbReference type="GO" id="GO:0046872">
    <property type="term" value="F:metal ion binding"/>
    <property type="evidence" value="ECO:0007669"/>
    <property type="project" value="UniProtKB-KW"/>
</dbReference>
<dbReference type="GO" id="GO:0016832">
    <property type="term" value="F:aldehyde-lyase activity"/>
    <property type="evidence" value="ECO:0007669"/>
    <property type="project" value="TreeGrafter"/>
</dbReference>
<dbReference type="InterPro" id="IPR001303">
    <property type="entry name" value="Aldolase_II/adducin_N"/>
</dbReference>
<evidence type="ECO:0000256" key="2">
    <source>
        <dbReference type="ARBA" id="ARBA00023239"/>
    </source>
</evidence>
<dbReference type="Pfam" id="PF00596">
    <property type="entry name" value="Aldolase_II"/>
    <property type="match status" value="1"/>
</dbReference>
<dbReference type="AlphaFoldDB" id="A0A2T6BXW9"/>
<dbReference type="SMART" id="SM01007">
    <property type="entry name" value="Aldolase_II"/>
    <property type="match status" value="1"/>
</dbReference>
<dbReference type="OrthoDB" id="9786287at2"/>
<evidence type="ECO:0000313" key="4">
    <source>
        <dbReference type="EMBL" id="PTX60817.1"/>
    </source>
</evidence>
<dbReference type="InterPro" id="IPR036409">
    <property type="entry name" value="Aldolase_II/adducin_N_sf"/>
</dbReference>
<sequence>MEYQRKYSKEIESILKVGRRLYDRGLVASDGGDISIRLPGERFLITAGGVSKGFLDKTDVVVVDFEGRVVEGAGKVSPESRMHAAIYGERKDLGSVIHAHPPTATALTVAGISLMDPVLPEIVLRLGGIPTVPLGMPGTEDLVRKIRPYLTDHDALMLENRGAVTVGGDLFEAHRKMEWVEMAARVRSIARGLGEERRLTAEEVSSLIGLRSDWGLEGRHPGSRILRPIRKVK</sequence>
<keyword evidence="2" id="KW-0456">Lyase</keyword>
<dbReference type="Proteomes" id="UP000244240">
    <property type="component" value="Unassembled WGS sequence"/>
</dbReference>
<protein>
    <submittedName>
        <fullName evidence="4">L-fuculose-phosphate aldolase</fullName>
    </submittedName>
</protein>
<dbReference type="GO" id="GO:0019323">
    <property type="term" value="P:pentose catabolic process"/>
    <property type="evidence" value="ECO:0007669"/>
    <property type="project" value="TreeGrafter"/>
</dbReference>
<organism evidence="4 5">
    <name type="scientific">Melghirimyces profundicolus</name>
    <dbReference type="NCBI Taxonomy" id="1242148"/>
    <lineage>
        <taxon>Bacteria</taxon>
        <taxon>Bacillati</taxon>
        <taxon>Bacillota</taxon>
        <taxon>Bacilli</taxon>
        <taxon>Bacillales</taxon>
        <taxon>Thermoactinomycetaceae</taxon>
        <taxon>Melghirimyces</taxon>
    </lineage>
</organism>
<comment type="caution">
    <text evidence="4">The sequence shown here is derived from an EMBL/GenBank/DDBJ whole genome shotgun (WGS) entry which is preliminary data.</text>
</comment>
<evidence type="ECO:0000256" key="1">
    <source>
        <dbReference type="ARBA" id="ARBA00022723"/>
    </source>
</evidence>
<keyword evidence="5" id="KW-1185">Reference proteome</keyword>